<dbReference type="Proteomes" id="UP000095280">
    <property type="component" value="Unplaced"/>
</dbReference>
<dbReference type="InterPro" id="IPR001870">
    <property type="entry name" value="B30.2/SPRY"/>
</dbReference>
<dbReference type="PANTHER" id="PTHR12245:SF12">
    <property type="entry name" value="SPRY DOMAIN-CONTAINING SOCS BOX PROTEIN 3"/>
    <property type="match status" value="1"/>
</dbReference>
<dbReference type="GO" id="GO:0043161">
    <property type="term" value="P:proteasome-mediated ubiquitin-dependent protein catabolic process"/>
    <property type="evidence" value="ECO:0007669"/>
    <property type="project" value="TreeGrafter"/>
</dbReference>
<dbReference type="InterPro" id="IPR003877">
    <property type="entry name" value="SPRY_dom"/>
</dbReference>
<evidence type="ECO:0000313" key="2">
    <source>
        <dbReference type="Proteomes" id="UP000095280"/>
    </source>
</evidence>
<dbReference type="AlphaFoldDB" id="A0A1I8J1Q4"/>
<dbReference type="WBParaSite" id="maker-uti_cns_0045640-snap-gene-0.3-mRNA-1">
    <property type="protein sequence ID" value="maker-uti_cns_0045640-snap-gene-0.3-mRNA-1"/>
    <property type="gene ID" value="maker-uti_cns_0045640-snap-gene-0.3"/>
</dbReference>
<name>A0A1I8J1Q4_9PLAT</name>
<dbReference type="SMART" id="SM00449">
    <property type="entry name" value="SPRY"/>
    <property type="match status" value="1"/>
</dbReference>
<organism evidence="2 3">
    <name type="scientific">Macrostomum lignano</name>
    <dbReference type="NCBI Taxonomy" id="282301"/>
    <lineage>
        <taxon>Eukaryota</taxon>
        <taxon>Metazoa</taxon>
        <taxon>Spiralia</taxon>
        <taxon>Lophotrochozoa</taxon>
        <taxon>Platyhelminthes</taxon>
        <taxon>Rhabditophora</taxon>
        <taxon>Macrostomorpha</taxon>
        <taxon>Macrostomida</taxon>
        <taxon>Macrostomidae</taxon>
        <taxon>Macrostomum</taxon>
    </lineage>
</organism>
<accession>A0A1I8J1Q4</accession>
<proteinExistence type="predicted"/>
<sequence>REAPSRPDGSAQLGKAAFCPTDDVIKVLRPAQVMPHGLTSAPIAGWTTPEQQVEDDLPRSDVGGKIVLLEGVFPLRGETHGGGGRARSTTKGGRAVVQVSQEMDTRLASASSSWASSLKARMTLPLAFRIASTLMSRASFSQRKSSIMPIDASIWAVVSVPLAARTQILNFGSVATLAYVPALASFGLLGSSEGSVRSSGCCLFRSEPAEVLSSRLRRLTTWKPGREAAAAGLGHRRQVELTADARALPHKSGPREPMVCVPLRVSRDFMFPIQTAGLAAPAAVAGARPEGLCSRIQARKERNWLEGLAGRRAQMESPVISSFGYVAETGEDEEDIVERQLFGPPPVKCKRQATTMEHNEEAGLVEPLEPLQPAGGSASSPAASALIGHSVTGIGQPLRRQNPLLQQLQRKRRPAAARDMCADNWRLDETARSHETVLLTPTSVLFHPRWSNGHAAVRANRPLDRGLVYYWEVTFGDRVFGTAMQVGVCTGDAQLHANEFLENLIGRDGNGWALSHKGLAWHNGSAKRLCEPFAENQSCIVGVLFDGPRGQLSFYVNGTRLESGFDGLDSCPEPLYPVLSSTAAKTGMSVTRLLRSYESLQDRCCAVLARSASAAAASTAAAPQWWRLPPRLRRVLADRFDVDCL</sequence>
<dbReference type="Pfam" id="PF00622">
    <property type="entry name" value="SPRY"/>
    <property type="match status" value="1"/>
</dbReference>
<dbReference type="InterPro" id="IPR013320">
    <property type="entry name" value="ConA-like_dom_sf"/>
</dbReference>
<dbReference type="PANTHER" id="PTHR12245">
    <property type="entry name" value="SPRY DOMAIN CONTAINING SOCS BOX PROTEIN"/>
    <property type="match status" value="1"/>
</dbReference>
<protein>
    <submittedName>
        <fullName evidence="3">B30.2/SPRY domain-containing protein</fullName>
    </submittedName>
</protein>
<dbReference type="CDD" id="cd12876">
    <property type="entry name" value="SPRY_SOCS3"/>
    <property type="match status" value="1"/>
</dbReference>
<keyword evidence="2" id="KW-1185">Reference proteome</keyword>
<dbReference type="InterPro" id="IPR050672">
    <property type="entry name" value="FBXO45-Fsn/SPSB_families"/>
</dbReference>
<reference evidence="3" key="1">
    <citation type="submission" date="2016-11" db="UniProtKB">
        <authorList>
            <consortium name="WormBaseParasite"/>
        </authorList>
    </citation>
    <scope>IDENTIFICATION</scope>
</reference>
<dbReference type="SUPFAM" id="SSF49899">
    <property type="entry name" value="Concanavalin A-like lectins/glucanases"/>
    <property type="match status" value="1"/>
</dbReference>
<feature type="domain" description="B30.2/SPRY" evidence="1">
    <location>
        <begin position="396"/>
        <end position="597"/>
    </location>
</feature>
<evidence type="ECO:0000259" key="1">
    <source>
        <dbReference type="PROSITE" id="PS50188"/>
    </source>
</evidence>
<evidence type="ECO:0000313" key="3">
    <source>
        <dbReference type="WBParaSite" id="maker-uti_cns_0045640-snap-gene-0.3-mRNA-1"/>
    </source>
</evidence>
<dbReference type="GO" id="GO:0019005">
    <property type="term" value="C:SCF ubiquitin ligase complex"/>
    <property type="evidence" value="ECO:0007669"/>
    <property type="project" value="TreeGrafter"/>
</dbReference>
<dbReference type="Gene3D" id="2.60.120.920">
    <property type="match status" value="1"/>
</dbReference>
<dbReference type="PROSITE" id="PS50188">
    <property type="entry name" value="B302_SPRY"/>
    <property type="match status" value="1"/>
</dbReference>
<dbReference type="InterPro" id="IPR035754">
    <property type="entry name" value="SPRY_SPSB3"/>
</dbReference>
<dbReference type="InterPro" id="IPR043136">
    <property type="entry name" value="B30.2/SPRY_sf"/>
</dbReference>